<feature type="region of interest" description="Disordered" evidence="1">
    <location>
        <begin position="1068"/>
        <end position="1108"/>
    </location>
</feature>
<evidence type="ECO:0000256" key="2">
    <source>
        <dbReference type="SAM" id="Phobius"/>
    </source>
</evidence>
<feature type="compositionally biased region" description="Polar residues" evidence="1">
    <location>
        <begin position="1069"/>
        <end position="1082"/>
    </location>
</feature>
<dbReference type="Proteomes" id="UP000789595">
    <property type="component" value="Unassembled WGS sequence"/>
</dbReference>
<proteinExistence type="predicted"/>
<feature type="region of interest" description="Disordered" evidence="1">
    <location>
        <begin position="973"/>
        <end position="1010"/>
    </location>
</feature>
<name>A0A8J2SNY6_9STRA</name>
<feature type="transmembrane region" description="Helical" evidence="2">
    <location>
        <begin position="1016"/>
        <end position="1037"/>
    </location>
</feature>
<evidence type="ECO:0000256" key="3">
    <source>
        <dbReference type="SAM" id="SignalP"/>
    </source>
</evidence>
<dbReference type="EMBL" id="CAKKNE010000003">
    <property type="protein sequence ID" value="CAH0371012.1"/>
    <property type="molecule type" value="Genomic_DNA"/>
</dbReference>
<evidence type="ECO:0000256" key="1">
    <source>
        <dbReference type="SAM" id="MobiDB-lite"/>
    </source>
</evidence>
<keyword evidence="2" id="KW-0472">Membrane</keyword>
<evidence type="ECO:0000313" key="4">
    <source>
        <dbReference type="EMBL" id="CAH0371012.1"/>
    </source>
</evidence>
<keyword evidence="3" id="KW-0732">Signal</keyword>
<sequence>MWRVALLALPALVGADWLAKAESALAAAKPRGAPETTAATATAPNWLLGAREAATRRLDQTVDYDAACLTAFGQCEADLSSSGCAPCILSLVTEENDDDIDLPDDAEDWGCEQIVTFMKSRDFCPHIDPASHSATLLCSVWASCAQAVDTDGTPAPAAVPKECSSTSCDVPHPAWVGDGRCDRDGCYNTAACNWDGGDCCKATCEGECNSPYNCRDPQAQGCGVRQKGSISVANPHDTTWDYALYSVIAGSYSEVTTGTVAPGAAMNEDPVDVCLADGCYVFEAHSDAKFEGQGSWVVEAADSAGRLQQVSSGISPAVCSFSIGESAYCPNQCAARDTGCHDHAYVMELFDAGFNGWGFVDYSVHKHDINGHRGEQIQTGTLSAGHFGVDDVCIRDPGCYSVTLAWGWWAEEVSWTLGAKGVGPVATGGAPAQCDFSVGGDYCPATCASTQITGCEDGKLPYELELYDDEGDGWSGAQYTISDKDDKEITSGTLLGGFQGEDDLCLAEGCYAFKFTPSGANAKPAWALGDPTEGGVIFSGAHEADCAFAVGGAQCPTGGLAKQQCGLEGKVTPPPTAKFTCPANQALLVLRLTDSWGDGWNGADISVVKDGNVLATDTLQDGAYKEYNHCLAPGCYSITTTSGEWREEVTWQAIEQMPDMSIRALNSGAAPETCGIELVGSGSSTNTCDAGCSTLQAAQDDWTDQGDDAFWNGGDDQTTYYYAYDELGDDKLPTRCTGNKQCSVNENFEGWQAASSVMTCLDQAVPMRAADDPFEPDLWQSRPALCLGTYDWKELDQFEECAQELAATESTLQQKDTKAKECMTILAAAVPDESEGKESEDELVKRLATLVYYDGDAGFCDCATDELSIPHCADFDDFRSVVREAHEACDALDQIDCAYLGAYADACRTAVVAQFGVLDFSREEQCAYVDREGCGGLPIPSVRRWDCLLDTNYELTDSQRSLVTDVISKCGGSGSDDVTPKSGGREPSTDDAQPVAPSSKHDDDDDSGTSSSAATALIVVACLASAAVGLALLYVFWTKRRGGFQNLRTAFAPLPGTPSAFDSPFGGTAWSQPETPGVSNAPPSFEDHVANPMRGGYEAPGIEDPEGV</sequence>
<keyword evidence="5" id="KW-1185">Reference proteome</keyword>
<keyword evidence="2" id="KW-0812">Transmembrane</keyword>
<accession>A0A8J2SNY6</accession>
<feature type="signal peptide" evidence="3">
    <location>
        <begin position="1"/>
        <end position="15"/>
    </location>
</feature>
<dbReference type="AlphaFoldDB" id="A0A8J2SNY6"/>
<feature type="chain" id="PRO_5035208540" description="LNR domain-containing protein" evidence="3">
    <location>
        <begin position="16"/>
        <end position="1108"/>
    </location>
</feature>
<gene>
    <name evidence="4" type="ORF">PECAL_3P09290</name>
</gene>
<keyword evidence="2" id="KW-1133">Transmembrane helix</keyword>
<evidence type="ECO:0008006" key="6">
    <source>
        <dbReference type="Google" id="ProtNLM"/>
    </source>
</evidence>
<comment type="caution">
    <text evidence="4">The sequence shown here is derived from an EMBL/GenBank/DDBJ whole genome shotgun (WGS) entry which is preliminary data.</text>
</comment>
<organism evidence="4 5">
    <name type="scientific">Pelagomonas calceolata</name>
    <dbReference type="NCBI Taxonomy" id="35677"/>
    <lineage>
        <taxon>Eukaryota</taxon>
        <taxon>Sar</taxon>
        <taxon>Stramenopiles</taxon>
        <taxon>Ochrophyta</taxon>
        <taxon>Pelagophyceae</taxon>
        <taxon>Pelagomonadales</taxon>
        <taxon>Pelagomonadaceae</taxon>
        <taxon>Pelagomonas</taxon>
    </lineage>
</organism>
<reference evidence="4" key="1">
    <citation type="submission" date="2021-11" db="EMBL/GenBank/DDBJ databases">
        <authorList>
            <consortium name="Genoscope - CEA"/>
            <person name="William W."/>
        </authorList>
    </citation>
    <scope>NUCLEOTIDE SEQUENCE</scope>
</reference>
<evidence type="ECO:0000313" key="5">
    <source>
        <dbReference type="Proteomes" id="UP000789595"/>
    </source>
</evidence>
<dbReference type="OrthoDB" id="191722at2759"/>
<protein>
    <recommendedName>
        <fullName evidence="6">LNR domain-containing protein</fullName>
    </recommendedName>
</protein>